<keyword evidence="7" id="KW-1185">Reference proteome</keyword>
<evidence type="ECO:0000256" key="2">
    <source>
        <dbReference type="ARBA" id="ARBA00023125"/>
    </source>
</evidence>
<dbReference type="PROSITE" id="PS50977">
    <property type="entry name" value="HTH_TETR_2"/>
    <property type="match status" value="1"/>
</dbReference>
<dbReference type="Proteomes" id="UP000656319">
    <property type="component" value="Unassembled WGS sequence"/>
</dbReference>
<organism evidence="6 7">
    <name type="scientific">Paraburkholderia hiiakae</name>
    <dbReference type="NCBI Taxonomy" id="1081782"/>
    <lineage>
        <taxon>Bacteria</taxon>
        <taxon>Pseudomonadati</taxon>
        <taxon>Pseudomonadota</taxon>
        <taxon>Betaproteobacteria</taxon>
        <taxon>Burkholderiales</taxon>
        <taxon>Burkholderiaceae</taxon>
        <taxon>Paraburkholderia</taxon>
    </lineage>
</organism>
<dbReference type="Gene3D" id="1.10.357.10">
    <property type="entry name" value="Tetracycline Repressor, domain 2"/>
    <property type="match status" value="1"/>
</dbReference>
<dbReference type="InterPro" id="IPR050109">
    <property type="entry name" value="HTH-type_TetR-like_transc_reg"/>
</dbReference>
<feature type="DNA-binding region" description="H-T-H motif" evidence="4">
    <location>
        <begin position="80"/>
        <end position="99"/>
    </location>
</feature>
<dbReference type="SUPFAM" id="SSF46689">
    <property type="entry name" value="Homeodomain-like"/>
    <property type="match status" value="1"/>
</dbReference>
<keyword evidence="1" id="KW-0805">Transcription regulation</keyword>
<dbReference type="PANTHER" id="PTHR30055:SF234">
    <property type="entry name" value="HTH-TYPE TRANSCRIPTIONAL REGULATOR BETI"/>
    <property type="match status" value="1"/>
</dbReference>
<sequence length="267" mass="28838">MTKAYKLDGIVNVTKQSRQMGETRGGALAAKKSKVRPVVTEAATEDHRVRTGAVRREATRRKLLSAAVEVFAQKGPDGASIDDFLAAAGVARGTFYNYFKTTSELLDAVTAELNDEVILAIEHCVAVIDNPVERLWTGCLIFIHVAVMHPAWGAFITRTGVREAASGRLTNIYLPRDLSAALERGMVKYTNARAAKDLVLGAIHQSIETVLSGAAPTDHPRAVMRLALSALGVTRATLDRLDSQPLPDLDLPDGLRSLETAKGEIVR</sequence>
<dbReference type="PRINTS" id="PR00455">
    <property type="entry name" value="HTHTETR"/>
</dbReference>
<proteinExistence type="predicted"/>
<reference evidence="6 7" key="1">
    <citation type="submission" date="2020-10" db="EMBL/GenBank/DDBJ databases">
        <authorList>
            <person name="Peeters C."/>
        </authorList>
    </citation>
    <scope>NUCLEOTIDE SEQUENCE [LARGE SCALE GENOMIC DNA]</scope>
    <source>
        <strain evidence="6 7">LMG 27952</strain>
    </source>
</reference>
<name>A0ABM8PBN7_9BURK</name>
<dbReference type="EMBL" id="CAJHCQ010000043">
    <property type="protein sequence ID" value="CAD6562043.1"/>
    <property type="molecule type" value="Genomic_DNA"/>
</dbReference>
<evidence type="ECO:0000313" key="7">
    <source>
        <dbReference type="Proteomes" id="UP000656319"/>
    </source>
</evidence>
<feature type="domain" description="HTH tetR-type" evidence="5">
    <location>
        <begin position="57"/>
        <end position="117"/>
    </location>
</feature>
<dbReference type="RefSeq" id="WP_201701059.1">
    <property type="nucleotide sequence ID" value="NZ_CAJHCQ010000043.1"/>
</dbReference>
<evidence type="ECO:0000259" key="5">
    <source>
        <dbReference type="PROSITE" id="PS50977"/>
    </source>
</evidence>
<dbReference type="InterPro" id="IPR009057">
    <property type="entry name" value="Homeodomain-like_sf"/>
</dbReference>
<evidence type="ECO:0000256" key="4">
    <source>
        <dbReference type="PROSITE-ProRule" id="PRU00335"/>
    </source>
</evidence>
<evidence type="ECO:0000256" key="3">
    <source>
        <dbReference type="ARBA" id="ARBA00023163"/>
    </source>
</evidence>
<gene>
    <name evidence="6" type="ORF">LMG27952_07662</name>
</gene>
<keyword evidence="2 4" id="KW-0238">DNA-binding</keyword>
<accession>A0ABM8PBN7</accession>
<evidence type="ECO:0000313" key="6">
    <source>
        <dbReference type="EMBL" id="CAD6562043.1"/>
    </source>
</evidence>
<dbReference type="InterPro" id="IPR001647">
    <property type="entry name" value="HTH_TetR"/>
</dbReference>
<protein>
    <recommendedName>
        <fullName evidence="5">HTH tetR-type domain-containing protein</fullName>
    </recommendedName>
</protein>
<keyword evidence="3" id="KW-0804">Transcription</keyword>
<evidence type="ECO:0000256" key="1">
    <source>
        <dbReference type="ARBA" id="ARBA00023015"/>
    </source>
</evidence>
<dbReference type="PANTHER" id="PTHR30055">
    <property type="entry name" value="HTH-TYPE TRANSCRIPTIONAL REGULATOR RUTR"/>
    <property type="match status" value="1"/>
</dbReference>
<comment type="caution">
    <text evidence="6">The sequence shown here is derived from an EMBL/GenBank/DDBJ whole genome shotgun (WGS) entry which is preliminary data.</text>
</comment>
<dbReference type="Pfam" id="PF00440">
    <property type="entry name" value="TetR_N"/>
    <property type="match status" value="1"/>
</dbReference>